<comment type="caution">
    <text evidence="2">The sequence shown here is derived from an EMBL/GenBank/DDBJ whole genome shotgun (WGS) entry which is preliminary data.</text>
</comment>
<organism evidence="2 3">
    <name type="scientific">Tieghemiomyces parasiticus</name>
    <dbReference type="NCBI Taxonomy" id="78921"/>
    <lineage>
        <taxon>Eukaryota</taxon>
        <taxon>Fungi</taxon>
        <taxon>Fungi incertae sedis</taxon>
        <taxon>Zoopagomycota</taxon>
        <taxon>Kickxellomycotina</taxon>
        <taxon>Dimargaritomycetes</taxon>
        <taxon>Dimargaritales</taxon>
        <taxon>Dimargaritaceae</taxon>
        <taxon>Tieghemiomyces</taxon>
    </lineage>
</organism>
<feature type="region of interest" description="Disordered" evidence="1">
    <location>
        <begin position="189"/>
        <end position="242"/>
    </location>
</feature>
<evidence type="ECO:0000256" key="1">
    <source>
        <dbReference type="SAM" id="MobiDB-lite"/>
    </source>
</evidence>
<dbReference type="Proteomes" id="UP001150569">
    <property type="component" value="Unassembled WGS sequence"/>
</dbReference>
<evidence type="ECO:0008006" key="4">
    <source>
        <dbReference type="Google" id="ProtNLM"/>
    </source>
</evidence>
<reference evidence="2" key="1">
    <citation type="submission" date="2022-07" db="EMBL/GenBank/DDBJ databases">
        <title>Phylogenomic reconstructions and comparative analyses of Kickxellomycotina fungi.</title>
        <authorList>
            <person name="Reynolds N.K."/>
            <person name="Stajich J.E."/>
            <person name="Barry K."/>
            <person name="Grigoriev I.V."/>
            <person name="Crous P."/>
            <person name="Smith M.E."/>
        </authorList>
    </citation>
    <scope>NUCLEOTIDE SEQUENCE</scope>
    <source>
        <strain evidence="2">RSA 861</strain>
    </source>
</reference>
<feature type="compositionally biased region" description="Low complexity" evidence="1">
    <location>
        <begin position="410"/>
        <end position="425"/>
    </location>
</feature>
<evidence type="ECO:0000313" key="2">
    <source>
        <dbReference type="EMBL" id="KAJ1923958.1"/>
    </source>
</evidence>
<evidence type="ECO:0000313" key="3">
    <source>
        <dbReference type="Proteomes" id="UP001150569"/>
    </source>
</evidence>
<sequence>MAPRPFAASDVPALAGREPDPYNFSNYHVFVKRFDLYCRYWGYQGEEIRDALLPLVPPDVADLVKYAPLSTAKDWDGLCEALVSYGDAQRERIGPRLAVARLEEVVSSDRGFGGSRGLIMRLESLFSAVPGLSDQRRCKYLAEAFNLQSDDLSGLSADMAKVRYLSKKNMLLAAERDAISQFRISPIDHPQTGSQLELGPPVQRPDPLAGPSVRKAVPRPTNSLDPAALVAGPPSTDNQATTASPALLRSSVAKNGNLETVASQPRPKRWRSSVGAARLPPLASRFPHTPLFDKVKLVCYYCEQGGHSLRYCPDLSVDLAANKAKLDGGTVTFPNGRHVPRNFGAGGIKHLIHNPSAYLKAPIRTHPAHSDETPPAMEGNVARSRQAGQAETGGLSHSMPIDRSGNVARSGSPSDISIYSSYDEL</sequence>
<dbReference type="AlphaFoldDB" id="A0A9W8DYT2"/>
<proteinExistence type="predicted"/>
<name>A0A9W8DYT2_9FUNG</name>
<dbReference type="EMBL" id="JANBPT010000302">
    <property type="protein sequence ID" value="KAJ1923958.1"/>
    <property type="molecule type" value="Genomic_DNA"/>
</dbReference>
<protein>
    <recommendedName>
        <fullName evidence="4">CCHC-type domain-containing protein</fullName>
    </recommendedName>
</protein>
<gene>
    <name evidence="2" type="ORF">IWQ60_005541</name>
</gene>
<accession>A0A9W8DYT2</accession>
<keyword evidence="3" id="KW-1185">Reference proteome</keyword>
<feature type="region of interest" description="Disordered" evidence="1">
    <location>
        <begin position="365"/>
        <end position="425"/>
    </location>
</feature>